<evidence type="ECO:0000313" key="2">
    <source>
        <dbReference type="Proteomes" id="UP000324800"/>
    </source>
</evidence>
<name>A0A5J4W8M1_9EUKA</name>
<reference evidence="1 2" key="1">
    <citation type="submission" date="2019-03" db="EMBL/GenBank/DDBJ databases">
        <title>Single cell metagenomics reveals metabolic interactions within the superorganism composed of flagellate Streblomastix strix and complex community of Bacteroidetes bacteria on its surface.</title>
        <authorList>
            <person name="Treitli S.C."/>
            <person name="Kolisko M."/>
            <person name="Husnik F."/>
            <person name="Keeling P."/>
            <person name="Hampl V."/>
        </authorList>
    </citation>
    <scope>NUCLEOTIDE SEQUENCE [LARGE SCALE GENOMIC DNA]</scope>
    <source>
        <strain evidence="1">ST1C</strain>
    </source>
</reference>
<dbReference type="Proteomes" id="UP000324800">
    <property type="component" value="Unassembled WGS sequence"/>
</dbReference>
<comment type="caution">
    <text evidence="1">The sequence shown here is derived from an EMBL/GenBank/DDBJ whole genome shotgun (WGS) entry which is preliminary data.</text>
</comment>
<dbReference type="AlphaFoldDB" id="A0A5J4W8M1"/>
<protein>
    <submittedName>
        <fullName evidence="1">Uncharacterized protein</fullName>
    </submittedName>
</protein>
<accession>A0A5J4W8M1</accession>
<sequence>MLSLTVQQIQQIVNEEETNARGEFIAERSQGAGGLQGQGLMEVDGMDDDYDYYESQPKRYDRMKSRVKPASEQDLDDNVVTPDNVDVYDKKKIAIYSVDGYTTAIGFGHPQYQYKRNWKKQYYSDVNDLERAALAAKLKQQGIKGGPYMKWLSITIPHKIREIKLHDFRAFSANTKKIIDQNGCANLPMATKQQILASIWNSVFITPALDILETLDGKIEIYNRNNKAHVKFGDYEYYLISKRVYKKEQPIVIAQLYIENQVGNKIAQALAQAIQYYRDSLAQRQQQINCSNLAKYNCVQNNH</sequence>
<proteinExistence type="predicted"/>
<evidence type="ECO:0000313" key="1">
    <source>
        <dbReference type="EMBL" id="KAA6391210.1"/>
    </source>
</evidence>
<gene>
    <name evidence="1" type="ORF">EZS28_013262</name>
</gene>
<dbReference type="EMBL" id="SNRW01002953">
    <property type="protein sequence ID" value="KAA6391210.1"/>
    <property type="molecule type" value="Genomic_DNA"/>
</dbReference>
<organism evidence="1 2">
    <name type="scientific">Streblomastix strix</name>
    <dbReference type="NCBI Taxonomy" id="222440"/>
    <lineage>
        <taxon>Eukaryota</taxon>
        <taxon>Metamonada</taxon>
        <taxon>Preaxostyla</taxon>
        <taxon>Oxymonadida</taxon>
        <taxon>Streblomastigidae</taxon>
        <taxon>Streblomastix</taxon>
    </lineage>
</organism>